<evidence type="ECO:0000256" key="12">
    <source>
        <dbReference type="SAM" id="Coils"/>
    </source>
</evidence>
<dbReference type="GeneTree" id="ENSGT00940000159515"/>
<dbReference type="GO" id="GO:0005737">
    <property type="term" value="C:cytoplasm"/>
    <property type="evidence" value="ECO:0007669"/>
    <property type="project" value="TreeGrafter"/>
</dbReference>
<evidence type="ECO:0000256" key="9">
    <source>
        <dbReference type="ARBA" id="ARBA00022989"/>
    </source>
</evidence>
<dbReference type="Pfam" id="PF00514">
    <property type="entry name" value="Arm"/>
    <property type="match status" value="2"/>
</dbReference>
<evidence type="ECO:0000256" key="14">
    <source>
        <dbReference type="SAM" id="Phobius"/>
    </source>
</evidence>
<feature type="coiled-coil region" evidence="12">
    <location>
        <begin position="629"/>
        <end position="656"/>
    </location>
</feature>
<evidence type="ECO:0000256" key="4">
    <source>
        <dbReference type="ARBA" id="ARBA00006840"/>
    </source>
</evidence>
<reference evidence="15" key="2">
    <citation type="submission" date="2025-08" db="UniProtKB">
        <authorList>
            <consortium name="Ensembl"/>
        </authorList>
    </citation>
    <scope>IDENTIFICATION</scope>
</reference>
<dbReference type="CDD" id="cd03151">
    <property type="entry name" value="CD81_like_LEL"/>
    <property type="match status" value="1"/>
</dbReference>
<keyword evidence="12" id="KW-0175">Coiled coil</keyword>
<evidence type="ECO:0000256" key="6">
    <source>
        <dbReference type="ARBA" id="ARBA00022737"/>
    </source>
</evidence>
<dbReference type="InterPro" id="IPR008952">
    <property type="entry name" value="Tetraspanin_EC2_sf"/>
</dbReference>
<comment type="similarity">
    <text evidence="4">Belongs to the tetraspanin (TM4SF) family.</text>
</comment>
<evidence type="ECO:0000256" key="3">
    <source>
        <dbReference type="ARBA" id="ARBA00005462"/>
    </source>
</evidence>
<dbReference type="Gene3D" id="1.25.10.10">
    <property type="entry name" value="Leucine-rich Repeat Variant"/>
    <property type="match status" value="1"/>
</dbReference>
<keyword evidence="16" id="KW-1185">Reference proteome</keyword>
<gene>
    <name evidence="15" type="primary">ITGAM</name>
</gene>
<organism evidence="15 16">
    <name type="scientific">Astatotilapia calliptera</name>
    <name type="common">Eastern happy</name>
    <name type="synonym">Chromis callipterus</name>
    <dbReference type="NCBI Taxonomy" id="8154"/>
    <lineage>
        <taxon>Eukaryota</taxon>
        <taxon>Metazoa</taxon>
        <taxon>Chordata</taxon>
        <taxon>Craniata</taxon>
        <taxon>Vertebrata</taxon>
        <taxon>Euteleostomi</taxon>
        <taxon>Actinopterygii</taxon>
        <taxon>Neopterygii</taxon>
        <taxon>Teleostei</taxon>
        <taxon>Neoteleostei</taxon>
        <taxon>Acanthomorphata</taxon>
        <taxon>Ovalentaria</taxon>
        <taxon>Cichlomorphae</taxon>
        <taxon>Cichliformes</taxon>
        <taxon>Cichlidae</taxon>
        <taxon>African cichlids</taxon>
        <taxon>Pseudocrenilabrinae</taxon>
        <taxon>Haplochromini</taxon>
        <taxon>Astatotilapia</taxon>
    </lineage>
</organism>
<dbReference type="PANTHER" id="PTHR10372">
    <property type="entry name" value="PLAKOPHILLIN-RELATED"/>
    <property type="match status" value="1"/>
</dbReference>
<dbReference type="SUPFAM" id="SSF48652">
    <property type="entry name" value="Tetraspanin"/>
    <property type="match status" value="1"/>
</dbReference>
<keyword evidence="7" id="KW-0130">Cell adhesion</keyword>
<reference evidence="15" key="1">
    <citation type="submission" date="2018-05" db="EMBL/GenBank/DDBJ databases">
        <authorList>
            <person name="Datahose"/>
        </authorList>
    </citation>
    <scope>NUCLEOTIDE SEQUENCE</scope>
</reference>
<keyword evidence="6" id="KW-0677">Repeat</keyword>
<evidence type="ECO:0000313" key="16">
    <source>
        <dbReference type="Proteomes" id="UP000265100"/>
    </source>
</evidence>
<comment type="similarity">
    <text evidence="3">Belongs to the beta-catenin family.</text>
</comment>
<dbReference type="SUPFAM" id="SSF48371">
    <property type="entry name" value="ARM repeat"/>
    <property type="match status" value="1"/>
</dbReference>
<dbReference type="InterPro" id="IPR018503">
    <property type="entry name" value="Tetraspanin_CS"/>
</dbReference>
<keyword evidence="9 14" id="KW-1133">Transmembrane helix</keyword>
<dbReference type="SMART" id="SM00185">
    <property type="entry name" value="ARM"/>
    <property type="match status" value="4"/>
</dbReference>
<accession>A0AAX7TID7</accession>
<dbReference type="PROSITE" id="PS50176">
    <property type="entry name" value="ARM_REPEAT"/>
    <property type="match status" value="1"/>
</dbReference>
<evidence type="ECO:0000256" key="1">
    <source>
        <dbReference type="ARBA" id="ARBA00004141"/>
    </source>
</evidence>
<reference evidence="15" key="3">
    <citation type="submission" date="2025-09" db="UniProtKB">
        <authorList>
            <consortium name="Ensembl"/>
        </authorList>
    </citation>
    <scope>IDENTIFICATION</scope>
</reference>
<evidence type="ECO:0000256" key="5">
    <source>
        <dbReference type="ARBA" id="ARBA00022692"/>
    </source>
</evidence>
<dbReference type="GO" id="GO:0005912">
    <property type="term" value="C:adherens junction"/>
    <property type="evidence" value="ECO:0007669"/>
    <property type="project" value="TreeGrafter"/>
</dbReference>
<dbReference type="InterPro" id="IPR000225">
    <property type="entry name" value="Armadillo"/>
</dbReference>
<dbReference type="Proteomes" id="UP000265100">
    <property type="component" value="Chromosome 7"/>
</dbReference>
<evidence type="ECO:0000256" key="11">
    <source>
        <dbReference type="PROSITE-ProRule" id="PRU00259"/>
    </source>
</evidence>
<dbReference type="PANTHER" id="PTHR10372:SF1">
    <property type="entry name" value="PLAKOPHILIN-3"/>
    <property type="match status" value="1"/>
</dbReference>
<dbReference type="Pfam" id="PF00335">
    <property type="entry name" value="Tetraspanin"/>
    <property type="match status" value="1"/>
</dbReference>
<feature type="transmembrane region" description="Helical" evidence="14">
    <location>
        <begin position="90"/>
        <end position="114"/>
    </location>
</feature>
<protein>
    <recommendedName>
        <fullName evidence="17">Tetraspanin</fullName>
    </recommendedName>
</protein>
<evidence type="ECO:0000256" key="10">
    <source>
        <dbReference type="ARBA" id="ARBA00023136"/>
    </source>
</evidence>
<dbReference type="InterPro" id="IPR011989">
    <property type="entry name" value="ARM-like"/>
</dbReference>
<dbReference type="Ensembl" id="ENSACLT00000091600.1">
    <property type="protein sequence ID" value="ENSACLP00000056387.1"/>
    <property type="gene ID" value="ENSACLG00000011554.2"/>
</dbReference>
<evidence type="ECO:0000256" key="8">
    <source>
        <dbReference type="ARBA" id="ARBA00022949"/>
    </source>
</evidence>
<feature type="transmembrane region" description="Helical" evidence="14">
    <location>
        <begin position="56"/>
        <end position="78"/>
    </location>
</feature>
<evidence type="ECO:0000313" key="15">
    <source>
        <dbReference type="Ensembl" id="ENSACLP00000056387.1"/>
    </source>
</evidence>
<name>A0AAX7TID7_ASTCA</name>
<dbReference type="InterPro" id="IPR016024">
    <property type="entry name" value="ARM-type_fold"/>
</dbReference>
<feature type="compositionally biased region" description="Polar residues" evidence="13">
    <location>
        <begin position="306"/>
        <end position="317"/>
    </location>
</feature>
<dbReference type="GO" id="GO:0098609">
    <property type="term" value="P:cell-cell adhesion"/>
    <property type="evidence" value="ECO:0007669"/>
    <property type="project" value="InterPro"/>
</dbReference>
<evidence type="ECO:0000256" key="2">
    <source>
        <dbReference type="ARBA" id="ARBA00004282"/>
    </source>
</evidence>
<keyword evidence="10 14" id="KW-0472">Membrane</keyword>
<dbReference type="GO" id="GO:0005886">
    <property type="term" value="C:plasma membrane"/>
    <property type="evidence" value="ECO:0007669"/>
    <property type="project" value="TreeGrafter"/>
</dbReference>
<sequence>MAVTGCTKCIKYMLFFFNFIFWLAGGVILGVALWLRHDSQTSNLLILQFDDQQAPGTFYISVYILIAVGAVMMLVGFLGCYGAIQESQCLLGTFFFFLVILFACEVAAAIWGFMNRDTISKELINFYDSAYIKAMDVSGSASKDSAIKVLDVFHKTLDCCGKGDDTALFLQLATTLCPTKSPEDFQLRSQIRSEQVNVCRERTSTLNSTSVVMPNTSVSTYALPSEIKVGNGGSVSDDSAKARRVQQQIQMRLAEKSTLPRQNGSTSHYAMSDYGGSSSVKYNTHNPSFSSKSSFMYSGSRTIGPQLSQRSGFSSRSAAPDMAGLQRMSMRSGGPGYAVGGGGGGFYQEEMRMGTMKRMDPEISTHSMQPMPMQMRGWGVDNSDAGSLVSERDATYGRSYAQSAVNGYTSQMMQGGGSSGFQSTMRRSLSGTLSRGGGVPAGGTEIVQQQSFKGPAHRTISRITNRNRMSVGSMSGTMQQTSGGSVYGGGGDTVDGGFMMSTMSGSQGNLRMQRQGTMSRAMSVKSMQSVGRGMDIYDGQMELGASMGNLSGLDMQTAVQYLTEEDPSLQALGAAYIQHQCYNDKDSKNLVRQLGGIGDLVQLFNSQDPEVRRYATGATRNIIYENQENKSALIDKDGIQELVKALEENDDELRKNITGIFWNLSSKENLKEKLAKATLHTLAQKILVPLSKNEMGRTAHTDSDTEIPPESPSETEIFCNATGCLRNLSSVNEKTRRSMRETTGIVESLVNYIKACLKTNRADEKGVENSVCILRNLSYQLYSELPSSVLARIEPNRDQDNGLGESIGCFTPQSRKTKTKKKQFQILSQVAKMPNGMDWLWHPDILKVYHELLKKCEINSNTREAAAGALQNITAGDKRWPAVLSDMALDKERMVPTIIDMVPRSAKDAELRSLTGFLRNLSRHTDDKDDMAKKTVNTLVDKLPMDGNQKFPSSESVVNICGVFNNLVTGSMSAARDIAQFDGLLKLISIHDTRTSSLEKNKASTAAATVLSNMYHYKKLHRQYQSKGFTKQYQSTLLI</sequence>
<keyword evidence="5 14" id="KW-0812">Transmembrane</keyword>
<dbReference type="Gene3D" id="1.10.1450.10">
    <property type="entry name" value="Tetraspanin"/>
    <property type="match status" value="1"/>
</dbReference>
<evidence type="ECO:0008006" key="17">
    <source>
        <dbReference type="Google" id="ProtNLM"/>
    </source>
</evidence>
<dbReference type="GO" id="GO:0005634">
    <property type="term" value="C:nucleus"/>
    <property type="evidence" value="ECO:0007669"/>
    <property type="project" value="TreeGrafter"/>
</dbReference>
<keyword evidence="8" id="KW-0965">Cell junction</keyword>
<feature type="transmembrane region" description="Helical" evidence="14">
    <location>
        <begin position="12"/>
        <end position="36"/>
    </location>
</feature>
<dbReference type="InterPro" id="IPR028435">
    <property type="entry name" value="Plakophilin/d_Catenin"/>
</dbReference>
<dbReference type="AlphaFoldDB" id="A0AAX7TID7"/>
<feature type="region of interest" description="Disordered" evidence="13">
    <location>
        <begin position="306"/>
        <end position="330"/>
    </location>
</feature>
<proteinExistence type="inferred from homology"/>
<dbReference type="PROSITE" id="PS00421">
    <property type="entry name" value="TM4_1"/>
    <property type="match status" value="1"/>
</dbReference>
<feature type="region of interest" description="Disordered" evidence="13">
    <location>
        <begin position="415"/>
        <end position="438"/>
    </location>
</feature>
<feature type="compositionally biased region" description="Low complexity" evidence="13">
    <location>
        <begin position="420"/>
        <end position="433"/>
    </location>
</feature>
<comment type="subcellular location">
    <subcellularLocation>
        <location evidence="2">Cell junction</location>
    </subcellularLocation>
    <subcellularLocation>
        <location evidence="1">Membrane</location>
        <topology evidence="1">Multi-pass membrane protein</topology>
    </subcellularLocation>
</comment>
<feature type="repeat" description="ARM" evidence="11">
    <location>
        <begin position="595"/>
        <end position="630"/>
    </location>
</feature>
<evidence type="ECO:0000256" key="7">
    <source>
        <dbReference type="ARBA" id="ARBA00022889"/>
    </source>
</evidence>
<dbReference type="InterPro" id="IPR018499">
    <property type="entry name" value="Tetraspanin/Peripherin"/>
</dbReference>
<dbReference type="PRINTS" id="PR00259">
    <property type="entry name" value="TMFOUR"/>
</dbReference>
<evidence type="ECO:0000256" key="13">
    <source>
        <dbReference type="SAM" id="MobiDB-lite"/>
    </source>
</evidence>